<evidence type="ECO:0000313" key="16">
    <source>
        <dbReference type="Proteomes" id="UP000634608"/>
    </source>
</evidence>
<comment type="similarity">
    <text evidence="2">Belongs to the BCCT transporter (TC 2.A.15) family.</text>
</comment>
<reference evidence="12 14" key="1">
    <citation type="submission" date="2017-04" db="EMBL/GenBank/DDBJ databases">
        <title>Comparison of Acinetobacter baumannii whole genome sequences from two major hospitals in Kuwait.</title>
        <authorList>
            <person name="Nasser K."/>
            <person name="Habibi N."/>
            <person name="Khan M.W."/>
            <person name="Purohit P."/>
            <person name="Al-Obaid I."/>
            <person name="Dhar R."/>
            <person name="Al-Fouzan W."/>
            <person name="Mustafa A.S."/>
        </authorList>
    </citation>
    <scope>NUCLEOTIDE SEQUENCE [LARGE SCALE GENOMIC DNA]</scope>
    <source>
        <strain evidence="12 14">KUFAR57</strain>
    </source>
</reference>
<dbReference type="EMBL" id="VMBB01000003">
    <property type="protein sequence ID" value="MDR8259570.1"/>
    <property type="molecule type" value="Genomic_DNA"/>
</dbReference>
<evidence type="ECO:0000313" key="15">
    <source>
        <dbReference type="Proteomes" id="UP000516419"/>
    </source>
</evidence>
<proteinExistence type="inferred from homology"/>
<evidence type="ECO:0000313" key="10">
    <source>
        <dbReference type="EMBL" id="MDR8259570.1"/>
    </source>
</evidence>
<dbReference type="InterPro" id="IPR000060">
    <property type="entry name" value="BCCT_transptr"/>
</dbReference>
<feature type="transmembrane region" description="Helical" evidence="8">
    <location>
        <begin position="231"/>
        <end position="249"/>
    </location>
</feature>
<feature type="transmembrane region" description="Helical" evidence="8">
    <location>
        <begin position="510"/>
        <end position="533"/>
    </location>
</feature>
<dbReference type="AlphaFoldDB" id="A0A219CF20"/>
<evidence type="ECO:0000256" key="2">
    <source>
        <dbReference type="ARBA" id="ARBA00005658"/>
    </source>
</evidence>
<feature type="transmembrane region" description="Helical" evidence="8">
    <location>
        <begin position="182"/>
        <end position="211"/>
    </location>
</feature>
<evidence type="ECO:0000313" key="12">
    <source>
        <dbReference type="EMBL" id="PRN34516.1"/>
    </source>
</evidence>
<evidence type="ECO:0000256" key="3">
    <source>
        <dbReference type="ARBA" id="ARBA00022448"/>
    </source>
</evidence>
<dbReference type="OMA" id="NPFITEG"/>
<evidence type="ECO:0000256" key="7">
    <source>
        <dbReference type="ARBA" id="ARBA00023136"/>
    </source>
</evidence>
<evidence type="ECO:0000256" key="4">
    <source>
        <dbReference type="ARBA" id="ARBA00022475"/>
    </source>
</evidence>
<comment type="subcellular location">
    <subcellularLocation>
        <location evidence="1">Cell membrane</location>
        <topology evidence="1">Multi-pass membrane protein</topology>
    </subcellularLocation>
</comment>
<keyword evidence="6 8" id="KW-1133">Transmembrane helix</keyword>
<evidence type="ECO:0000256" key="5">
    <source>
        <dbReference type="ARBA" id="ARBA00022692"/>
    </source>
</evidence>
<dbReference type="STRING" id="1096995.BJAB07104_02770"/>
<evidence type="ECO:0000313" key="9">
    <source>
        <dbReference type="EMBL" id="MBD0219415.1"/>
    </source>
</evidence>
<dbReference type="GO" id="GO:0022857">
    <property type="term" value="F:transmembrane transporter activity"/>
    <property type="evidence" value="ECO:0007669"/>
    <property type="project" value="InterPro"/>
</dbReference>
<feature type="transmembrane region" description="Helical" evidence="8">
    <location>
        <begin position="89"/>
        <end position="111"/>
    </location>
</feature>
<feature type="transmembrane region" description="Helical" evidence="8">
    <location>
        <begin position="443"/>
        <end position="463"/>
    </location>
</feature>
<dbReference type="EMBL" id="JACSVK010000010">
    <property type="protein sequence ID" value="MBD0219415.1"/>
    <property type="molecule type" value="Genomic_DNA"/>
</dbReference>
<accession>A0A219CF20</accession>
<keyword evidence="4" id="KW-1003">Cell membrane</keyword>
<evidence type="ECO:0000313" key="14">
    <source>
        <dbReference type="Proteomes" id="UP000237823"/>
    </source>
</evidence>
<evidence type="ECO:0000313" key="11">
    <source>
        <dbReference type="EMBL" id="MDR8431253.1"/>
    </source>
</evidence>
<evidence type="ECO:0000256" key="6">
    <source>
        <dbReference type="ARBA" id="ARBA00022989"/>
    </source>
</evidence>
<dbReference type="GO" id="GO:0005886">
    <property type="term" value="C:plasma membrane"/>
    <property type="evidence" value="ECO:0007669"/>
    <property type="project" value="UniProtKB-SubCell"/>
</dbReference>
<dbReference type="Proteomes" id="UP000516419">
    <property type="component" value="Chromosome"/>
</dbReference>
<evidence type="ECO:0000256" key="1">
    <source>
        <dbReference type="ARBA" id="ARBA00004651"/>
    </source>
</evidence>
<protein>
    <submittedName>
        <fullName evidence="9">BCCT family transporter</fullName>
    </submittedName>
    <submittedName>
        <fullName evidence="12">Choline transporter</fullName>
    </submittedName>
</protein>
<dbReference type="EMBL" id="VMAF01000010">
    <property type="protein sequence ID" value="MDR8431253.1"/>
    <property type="molecule type" value="Genomic_DNA"/>
</dbReference>
<dbReference type="EMBL" id="NEPB01000022">
    <property type="protein sequence ID" value="PRN34516.1"/>
    <property type="molecule type" value="Genomic_DNA"/>
</dbReference>
<feature type="transmembrane region" description="Helical" evidence="8">
    <location>
        <begin position="484"/>
        <end position="504"/>
    </location>
</feature>
<dbReference type="EMBL" id="CP061525">
    <property type="protein sequence ID" value="QNV22876.1"/>
    <property type="molecule type" value="Genomic_DNA"/>
</dbReference>
<sequence length="554" mass="61471">MRATDVVGANTVVSIISKVLVLIFILFCAIYSDQAGKIFAYISGIILENMKWFILASTTGFVFFLLYLMGSRYGLLKFGKDDDKPEYSFFAWISMLFSCAMGVGLVFWGVAEPINHYTTNPFTKGLTDEAASMAIQLTFFHWGLHAWALYCIAALAIGYFSYRKDLPFSLRSALYPLIGNKIYGPIGHFVDILVIVITTFGISQALAIGVLQINAGLHKVFGINIGTTTQFIILFCLSSIATFSVVRGIGTGMRRLSELNIILSIILVIILMCIGPARYITNTYLEGIGNYTQNFIGMSLWSDTQKDTEWQNWWTAFYWVWWATWVPFVGMFIAKISRGRTFRQLIGGVLIVPSLITFLWMAVFGGSALKIEQDSRHSFEKQQAALIKTAEPTSESSKKIEVSSSKEITPSTTVFEGGPIVQTVKKDNTLAVFALFDAIDGGLLGTLLSITTCILLITYLVTSQDSGTHVLCFLDTRSDKDTPIRIRLIWSVFITLISAGLLYVGGLKTIQTAIVLFGFPMVILLTIICVTLFKALHQEDISTINIVPKHPDVK</sequence>
<keyword evidence="7 8" id="KW-0472">Membrane</keyword>
<evidence type="ECO:0000313" key="13">
    <source>
        <dbReference type="EMBL" id="QNV22876.1"/>
    </source>
</evidence>
<organism evidence="9 16">
    <name type="scientific">Acinetobacter baumannii</name>
    <dbReference type="NCBI Taxonomy" id="470"/>
    <lineage>
        <taxon>Bacteria</taxon>
        <taxon>Pseudomonadati</taxon>
        <taxon>Pseudomonadota</taxon>
        <taxon>Gammaproteobacteria</taxon>
        <taxon>Moraxellales</taxon>
        <taxon>Moraxellaceae</taxon>
        <taxon>Acinetobacter</taxon>
        <taxon>Acinetobacter calcoaceticus/baumannii complex</taxon>
    </lineage>
</organism>
<feature type="transmembrane region" description="Helical" evidence="8">
    <location>
        <begin position="316"/>
        <end position="334"/>
    </location>
</feature>
<feature type="transmembrane region" description="Helical" evidence="8">
    <location>
        <begin position="52"/>
        <end position="69"/>
    </location>
</feature>
<reference evidence="13 15" key="4">
    <citation type="submission" date="2020-09" db="EMBL/GenBank/DDBJ databases">
        <title>Carbapenem-Resistant Acinetobacter baumannii devoid of typical resistance factors.</title>
        <authorList>
            <person name="Hoffmann M."/>
            <person name="Luo Y."/>
            <person name="Strain E."/>
            <person name="Rand H."/>
            <person name="Javkar K.G."/>
        </authorList>
    </citation>
    <scope>NUCLEOTIDE SEQUENCE [LARGE SCALE GENOMIC DNA]</scope>
    <source>
        <strain evidence="13 15">CFSAN093705</strain>
    </source>
</reference>
<reference evidence="9" key="3">
    <citation type="submission" date="2020-08" db="EMBL/GenBank/DDBJ databases">
        <title>Diversity of carbapenem-resistant Acinetobacter baumannii and bacteriophage-mediated spread of the Oxa23 carbapenemase.</title>
        <authorList>
            <person name="Abouelfetouh A."/>
            <person name="Mattock J."/>
            <person name="Turner D."/>
            <person name="Li E."/>
            <person name="Evans B.A."/>
        </authorList>
    </citation>
    <scope>NUCLEOTIDE SEQUENCE</scope>
    <source>
        <strain evidence="9">A86</strain>
    </source>
</reference>
<evidence type="ECO:0000256" key="8">
    <source>
        <dbReference type="SAM" id="Phobius"/>
    </source>
</evidence>
<keyword evidence="5 8" id="KW-0812">Transmembrane</keyword>
<feature type="transmembrane region" description="Helical" evidence="8">
    <location>
        <begin position="346"/>
        <end position="369"/>
    </location>
</feature>
<feature type="transmembrane region" description="Helical" evidence="8">
    <location>
        <begin position="142"/>
        <end position="162"/>
    </location>
</feature>
<dbReference type="RefSeq" id="WP_001202883.1">
    <property type="nucleotide sequence ID" value="NZ_AP024415.1"/>
</dbReference>
<keyword evidence="3" id="KW-0813">Transport</keyword>
<gene>
    <name evidence="12" type="ORF">B9W25_11200</name>
    <name evidence="11" type="ORF">FPK63_09205</name>
    <name evidence="10" type="ORF">FPK87_03595</name>
    <name evidence="13" type="ORF">FQZ18_05895</name>
    <name evidence="9" type="ORF">IAG11_05875</name>
</gene>
<dbReference type="KEGG" id="abw:BL01_04870"/>
<name>A0A219CF20_ACIBA</name>
<dbReference type="PANTHER" id="PTHR30047">
    <property type="entry name" value="HIGH-AFFINITY CHOLINE TRANSPORT PROTEIN-RELATED"/>
    <property type="match status" value="1"/>
</dbReference>
<dbReference type="Pfam" id="PF02028">
    <property type="entry name" value="BCCT"/>
    <property type="match status" value="2"/>
</dbReference>
<dbReference type="Proteomes" id="UP000237823">
    <property type="component" value="Unassembled WGS sequence"/>
</dbReference>
<dbReference type="Proteomes" id="UP000634608">
    <property type="component" value="Unassembled WGS sequence"/>
</dbReference>
<reference evidence="10" key="2">
    <citation type="submission" date="2019-07" db="EMBL/GenBank/DDBJ databases">
        <title>Biological characteristics of mucoid Acinetobacter baumannii from a general hospital in China.</title>
        <authorList>
            <person name="Hua X."/>
            <person name="Yu Y."/>
        </authorList>
    </citation>
    <scope>NUCLEOTIDE SEQUENCE [LARGE SCALE GENOMIC DNA]</scope>
    <source>
        <strain evidence="10">N41</strain>
        <strain evidence="11">N8</strain>
    </source>
</reference>
<dbReference type="PANTHER" id="PTHR30047:SF7">
    <property type="entry name" value="HIGH-AFFINITY CHOLINE TRANSPORT PROTEIN"/>
    <property type="match status" value="1"/>
</dbReference>
<feature type="transmembrane region" description="Helical" evidence="8">
    <location>
        <begin position="12"/>
        <end position="32"/>
    </location>
</feature>
<feature type="transmembrane region" description="Helical" evidence="8">
    <location>
        <begin position="261"/>
        <end position="280"/>
    </location>
</feature>